<dbReference type="InterPro" id="IPR036291">
    <property type="entry name" value="NAD(P)-bd_dom_sf"/>
</dbReference>
<dbReference type="AlphaFoldDB" id="X1M0T3"/>
<dbReference type="Gene3D" id="3.40.50.720">
    <property type="entry name" value="NAD(P)-binding Rossmann-like Domain"/>
    <property type="match status" value="1"/>
</dbReference>
<evidence type="ECO:0000256" key="7">
    <source>
        <dbReference type="ARBA" id="ARBA00022793"/>
    </source>
</evidence>
<evidence type="ECO:0000256" key="11">
    <source>
        <dbReference type="ARBA" id="ARBA00023034"/>
    </source>
</evidence>
<feature type="non-terminal residue" evidence="15">
    <location>
        <position position="1"/>
    </location>
</feature>
<dbReference type="GO" id="GO:0032580">
    <property type="term" value="C:Golgi cisterna membrane"/>
    <property type="evidence" value="ECO:0007669"/>
    <property type="project" value="UniProtKB-SubCell"/>
</dbReference>
<keyword evidence="13" id="KW-0456">Lyase</keyword>
<evidence type="ECO:0000313" key="15">
    <source>
        <dbReference type="EMBL" id="GAH99978.1"/>
    </source>
</evidence>
<keyword evidence="7" id="KW-0210">Decarboxylase</keyword>
<dbReference type="EC" id="4.1.1.35" evidence="5"/>
<evidence type="ECO:0000256" key="4">
    <source>
        <dbReference type="ARBA" id="ARBA00007505"/>
    </source>
</evidence>
<evidence type="ECO:0000256" key="10">
    <source>
        <dbReference type="ARBA" id="ARBA00023027"/>
    </source>
</evidence>
<dbReference type="PRINTS" id="PR01713">
    <property type="entry name" value="NUCEPIMERASE"/>
</dbReference>
<reference evidence="15" key="1">
    <citation type="journal article" date="2014" name="Front. Microbiol.">
        <title>High frequency of phylogenetically diverse reductive dehalogenase-homologous genes in deep subseafloor sedimentary metagenomes.</title>
        <authorList>
            <person name="Kawai M."/>
            <person name="Futagami T."/>
            <person name="Toyoda A."/>
            <person name="Takaki Y."/>
            <person name="Nishi S."/>
            <person name="Hori S."/>
            <person name="Arai W."/>
            <person name="Tsubouchi T."/>
            <person name="Morono Y."/>
            <person name="Uchiyama I."/>
            <person name="Ito T."/>
            <person name="Fujiyama A."/>
            <person name="Inagaki F."/>
            <person name="Takami H."/>
        </authorList>
    </citation>
    <scope>NUCLEOTIDE SEQUENCE</scope>
    <source>
        <strain evidence="15">Expedition CK06-06</strain>
    </source>
</reference>
<dbReference type="InterPro" id="IPR016040">
    <property type="entry name" value="NAD(P)-bd_dom"/>
</dbReference>
<gene>
    <name evidence="15" type="ORF">S03H2_69769</name>
</gene>
<proteinExistence type="inferred from homology"/>
<dbReference type="GO" id="GO:0042732">
    <property type="term" value="P:D-xylose metabolic process"/>
    <property type="evidence" value="ECO:0007669"/>
    <property type="project" value="InterPro"/>
</dbReference>
<comment type="pathway">
    <text evidence="3">Nucleotide-sugar biosynthesis; UDP-alpha-D-xylose biosynthesis; UDP-alpha-D-xylose from UDP-alpha-D-glucuronate: step 1/1.</text>
</comment>
<evidence type="ECO:0000256" key="1">
    <source>
        <dbReference type="ARBA" id="ARBA00001911"/>
    </source>
</evidence>
<protein>
    <recommendedName>
        <fullName evidence="5">UDP-glucuronate decarboxylase</fullName>
        <ecNumber evidence="5">4.1.1.35</ecNumber>
    </recommendedName>
</protein>
<keyword evidence="6" id="KW-0812">Transmembrane</keyword>
<dbReference type="Pfam" id="PF16363">
    <property type="entry name" value="GDP_Man_Dehyd"/>
    <property type="match status" value="1"/>
</dbReference>
<dbReference type="SUPFAM" id="SSF51735">
    <property type="entry name" value="NAD(P)-binding Rossmann-fold domains"/>
    <property type="match status" value="1"/>
</dbReference>
<comment type="cofactor">
    <cofactor evidence="1">
        <name>NAD(+)</name>
        <dbReference type="ChEBI" id="CHEBI:57540"/>
    </cofactor>
</comment>
<keyword evidence="10" id="KW-0520">NAD</keyword>
<evidence type="ECO:0000256" key="2">
    <source>
        <dbReference type="ARBA" id="ARBA00004447"/>
    </source>
</evidence>
<dbReference type="GO" id="GO:0070403">
    <property type="term" value="F:NAD+ binding"/>
    <property type="evidence" value="ECO:0007669"/>
    <property type="project" value="InterPro"/>
</dbReference>
<comment type="subcellular location">
    <subcellularLocation>
        <location evidence="2">Golgi apparatus</location>
        <location evidence="2">Golgi stack membrane</location>
        <topology evidence="2">Single-pass type II membrane protein</topology>
    </subcellularLocation>
</comment>
<evidence type="ECO:0000259" key="14">
    <source>
        <dbReference type="Pfam" id="PF16363"/>
    </source>
</evidence>
<keyword evidence="11" id="KW-0333">Golgi apparatus</keyword>
<evidence type="ECO:0000256" key="8">
    <source>
        <dbReference type="ARBA" id="ARBA00022968"/>
    </source>
</evidence>
<sequence length="112" mass="12638">NGKNKELIIYGDGEQLRDYTYISDIIEGLILSGEKNISSGEAFNLGYSQPISVNQLVDKMYNIANKPKKVVYTEKQKGDVDITHSDINKAKNMLNYHPKIDIDEGLLRTYIG</sequence>
<dbReference type="PANTHER" id="PTHR43078">
    <property type="entry name" value="UDP-GLUCURONIC ACID DECARBOXYLASE-RELATED"/>
    <property type="match status" value="1"/>
</dbReference>
<evidence type="ECO:0000256" key="5">
    <source>
        <dbReference type="ARBA" id="ARBA00012290"/>
    </source>
</evidence>
<dbReference type="GO" id="GO:0048040">
    <property type="term" value="F:UDP-glucuronate decarboxylase activity"/>
    <property type="evidence" value="ECO:0007669"/>
    <property type="project" value="UniProtKB-EC"/>
</dbReference>
<dbReference type="Gene3D" id="3.90.25.10">
    <property type="entry name" value="UDP-galactose 4-epimerase, domain 1"/>
    <property type="match status" value="1"/>
</dbReference>
<keyword evidence="8" id="KW-0735">Signal-anchor</keyword>
<feature type="domain" description="NAD(P)-binding" evidence="14">
    <location>
        <begin position="4"/>
        <end position="106"/>
    </location>
</feature>
<evidence type="ECO:0000256" key="12">
    <source>
        <dbReference type="ARBA" id="ARBA00023136"/>
    </source>
</evidence>
<evidence type="ECO:0000256" key="6">
    <source>
        <dbReference type="ARBA" id="ARBA00022692"/>
    </source>
</evidence>
<dbReference type="EMBL" id="BARU01046178">
    <property type="protein sequence ID" value="GAH99978.1"/>
    <property type="molecule type" value="Genomic_DNA"/>
</dbReference>
<dbReference type="InterPro" id="IPR044516">
    <property type="entry name" value="UXS-like"/>
</dbReference>
<comment type="caution">
    <text evidence="15">The sequence shown here is derived from an EMBL/GenBank/DDBJ whole genome shotgun (WGS) entry which is preliminary data.</text>
</comment>
<keyword evidence="9" id="KW-1133">Transmembrane helix</keyword>
<name>X1M0T3_9ZZZZ</name>
<accession>X1M0T3</accession>
<dbReference type="PANTHER" id="PTHR43078:SF6">
    <property type="entry name" value="UDP-GLUCURONIC ACID DECARBOXYLASE 1"/>
    <property type="match status" value="1"/>
</dbReference>
<evidence type="ECO:0000256" key="13">
    <source>
        <dbReference type="ARBA" id="ARBA00023239"/>
    </source>
</evidence>
<keyword evidence="12" id="KW-0472">Membrane</keyword>
<comment type="similarity">
    <text evidence="4">Belongs to the NAD(P)-dependent epimerase/dehydratase family. UDP-glucuronic acid decarboxylase subfamily.</text>
</comment>
<evidence type="ECO:0000256" key="9">
    <source>
        <dbReference type="ARBA" id="ARBA00022989"/>
    </source>
</evidence>
<evidence type="ECO:0000256" key="3">
    <source>
        <dbReference type="ARBA" id="ARBA00005100"/>
    </source>
</evidence>
<organism evidence="15">
    <name type="scientific">marine sediment metagenome</name>
    <dbReference type="NCBI Taxonomy" id="412755"/>
    <lineage>
        <taxon>unclassified sequences</taxon>
        <taxon>metagenomes</taxon>
        <taxon>ecological metagenomes</taxon>
    </lineage>
</organism>